<dbReference type="InterPro" id="IPR008490">
    <property type="entry name" value="Transposase_InsH_N"/>
</dbReference>
<name>A0ABT1X7H1_9PROT</name>
<dbReference type="InterPro" id="IPR002559">
    <property type="entry name" value="Transposase_11"/>
</dbReference>
<dbReference type="PANTHER" id="PTHR33408:SF2">
    <property type="entry name" value="TRANSPOSASE DDE DOMAIN-CONTAINING PROTEIN"/>
    <property type="match status" value="1"/>
</dbReference>
<protein>
    <submittedName>
        <fullName evidence="4">IS1182 family transposase</fullName>
    </submittedName>
</protein>
<dbReference type="InterPro" id="IPR047629">
    <property type="entry name" value="IS1182_transpos"/>
</dbReference>
<dbReference type="Pfam" id="PF05598">
    <property type="entry name" value="DUF772"/>
    <property type="match status" value="1"/>
</dbReference>
<feature type="coiled-coil region" evidence="1">
    <location>
        <begin position="166"/>
        <end position="215"/>
    </location>
</feature>
<sequence>MVRRIEGHDRRQSFLLPECVDDYVDENNPVRAIEAFVDELDLAELGFVRAVPAETGRPGYHPATLLKLYLYGYLNRVPSSRRLEREAGRNLEVLWLTGRLAPDLKTIADFRRDNGPAIQATCRRFVMLCRELRLFTESLVAIDGSKFRAVNTRDKNYTPSAIQRRIEQVEASIARYLALLDTADRQEPDVPSAKVERLRERLAGLRERMRHLREMEVAVAAAPDQQISLTDPDARAMATNGKGTGLVGYNVQAAVDTEHHLIVAHEVTNLGHDRTQLAPMTVLAQAATGRTWLSVLADRGYYSGRQVLACEEAGATAYVPKPLTSGAKAESRFGKQDFVYLPRQDAYRCPAGERLTWRFDHVEDSMTLRNYWTDACSSCPIKPQCTTGKQRRIKRWEHEGVLDAMQKRLDQVPQAMILRRQTVEHPFGTIKAWMGATHFLTRTLKRVSTEMSLHVLAYNMKRVIAILGVGPMIRAIQA</sequence>
<feature type="domain" description="Transposase IS4-like" evidence="2">
    <location>
        <begin position="234"/>
        <end position="460"/>
    </location>
</feature>
<evidence type="ECO:0000256" key="1">
    <source>
        <dbReference type="SAM" id="Coils"/>
    </source>
</evidence>
<keyword evidence="5" id="KW-1185">Reference proteome</keyword>
<evidence type="ECO:0000259" key="2">
    <source>
        <dbReference type="Pfam" id="PF01609"/>
    </source>
</evidence>
<dbReference type="NCBIfam" id="NF033551">
    <property type="entry name" value="transpos_IS1182"/>
    <property type="match status" value="1"/>
</dbReference>
<accession>A0ABT1X7H1</accession>
<comment type="caution">
    <text evidence="4">The sequence shown here is derived from an EMBL/GenBank/DDBJ whole genome shotgun (WGS) entry which is preliminary data.</text>
</comment>
<reference evidence="4 5" key="1">
    <citation type="submission" date="2022-06" db="EMBL/GenBank/DDBJ databases">
        <title>Roseomonas CN29.</title>
        <authorList>
            <person name="Cheng Y."/>
            <person name="He X."/>
        </authorList>
    </citation>
    <scope>NUCLEOTIDE SEQUENCE [LARGE SCALE GENOMIC DNA]</scope>
    <source>
        <strain evidence="4 5">CN29</strain>
    </source>
</reference>
<proteinExistence type="predicted"/>
<organism evidence="4 5">
    <name type="scientific">Roseomonas populi</name>
    <dbReference type="NCBI Taxonomy" id="3121582"/>
    <lineage>
        <taxon>Bacteria</taxon>
        <taxon>Pseudomonadati</taxon>
        <taxon>Pseudomonadota</taxon>
        <taxon>Alphaproteobacteria</taxon>
        <taxon>Acetobacterales</taxon>
        <taxon>Roseomonadaceae</taxon>
        <taxon>Roseomonas</taxon>
    </lineage>
</organism>
<gene>
    <name evidence="4" type="ORF">NRP21_18530</name>
</gene>
<dbReference type="RefSeq" id="WP_257717721.1">
    <property type="nucleotide sequence ID" value="NZ_JANJOU010000018.1"/>
</dbReference>
<dbReference type="EMBL" id="JANJOU010000018">
    <property type="protein sequence ID" value="MCR0984056.1"/>
    <property type="molecule type" value="Genomic_DNA"/>
</dbReference>
<evidence type="ECO:0000313" key="4">
    <source>
        <dbReference type="EMBL" id="MCR0984056.1"/>
    </source>
</evidence>
<dbReference type="PANTHER" id="PTHR33408">
    <property type="entry name" value="TRANSPOSASE"/>
    <property type="match status" value="1"/>
</dbReference>
<dbReference type="Pfam" id="PF01609">
    <property type="entry name" value="DDE_Tnp_1"/>
    <property type="match status" value="1"/>
</dbReference>
<feature type="domain" description="Transposase InsH N-terminal" evidence="3">
    <location>
        <begin position="19"/>
        <end position="112"/>
    </location>
</feature>
<keyword evidence="1" id="KW-0175">Coiled coil</keyword>
<dbReference type="Proteomes" id="UP001524642">
    <property type="component" value="Unassembled WGS sequence"/>
</dbReference>
<evidence type="ECO:0000313" key="5">
    <source>
        <dbReference type="Proteomes" id="UP001524642"/>
    </source>
</evidence>
<evidence type="ECO:0000259" key="3">
    <source>
        <dbReference type="Pfam" id="PF05598"/>
    </source>
</evidence>